<dbReference type="SUPFAM" id="SSF52374">
    <property type="entry name" value="Nucleotidylyl transferase"/>
    <property type="match status" value="1"/>
</dbReference>
<reference evidence="4 5" key="1">
    <citation type="journal article" date="2016" name="Nat. Commun.">
        <title>Thousands of microbial genomes shed light on interconnected biogeochemical processes in an aquifer system.</title>
        <authorList>
            <person name="Anantharaman K."/>
            <person name="Brown C.T."/>
            <person name="Hug L.A."/>
            <person name="Sharon I."/>
            <person name="Castelle C.J."/>
            <person name="Probst A.J."/>
            <person name="Thomas B.C."/>
            <person name="Singh A."/>
            <person name="Wilkins M.J."/>
            <person name="Karaoz U."/>
            <person name="Brodie E.L."/>
            <person name="Williams K.H."/>
            <person name="Hubbard S.S."/>
            <person name="Banfield J.F."/>
        </authorList>
    </citation>
    <scope>NUCLEOTIDE SEQUENCE [LARGE SCALE GENOMIC DNA]</scope>
</reference>
<evidence type="ECO:0000256" key="2">
    <source>
        <dbReference type="ARBA" id="ARBA00022695"/>
    </source>
</evidence>
<dbReference type="GO" id="GO:0016779">
    <property type="term" value="F:nucleotidyltransferase activity"/>
    <property type="evidence" value="ECO:0007669"/>
    <property type="project" value="UniProtKB-KW"/>
</dbReference>
<dbReference type="InterPro" id="IPR014729">
    <property type="entry name" value="Rossmann-like_a/b/a_fold"/>
</dbReference>
<keyword evidence="1" id="KW-0808">Transferase</keyword>
<evidence type="ECO:0000259" key="3">
    <source>
        <dbReference type="Pfam" id="PF01467"/>
    </source>
</evidence>
<proteinExistence type="predicted"/>
<comment type="caution">
    <text evidence="4">The sequence shown here is derived from an EMBL/GenBank/DDBJ whole genome shotgun (WGS) entry which is preliminary data.</text>
</comment>
<name>A0A1F7I839_9BACT</name>
<sequence length="151" mass="16710">MNSKIVHLAEFKSDLGKKTVLVGGCFDILHIGHVRFLQAAKKQGDILIVVLESDEFIKNAKKRLPFHDIDERAEVLAALTAVDVIILLPPLETDEDYANVVKQIHPDVIAITANDPQEANKRNHAQLINAKVEIVTPHLPGRSTTDILKSL</sequence>
<protein>
    <recommendedName>
        <fullName evidence="3">Cytidyltransferase-like domain-containing protein</fullName>
    </recommendedName>
</protein>
<dbReference type="Proteomes" id="UP000179024">
    <property type="component" value="Unassembled WGS sequence"/>
</dbReference>
<evidence type="ECO:0000313" key="4">
    <source>
        <dbReference type="EMBL" id="OGK39547.1"/>
    </source>
</evidence>
<dbReference type="AlphaFoldDB" id="A0A1F7I839"/>
<feature type="domain" description="Cytidyltransferase-like" evidence="3">
    <location>
        <begin position="21"/>
        <end position="132"/>
    </location>
</feature>
<gene>
    <name evidence="4" type="ORF">A3F34_02480</name>
</gene>
<dbReference type="Pfam" id="PF01467">
    <property type="entry name" value="CTP_transf_like"/>
    <property type="match status" value="1"/>
</dbReference>
<evidence type="ECO:0000313" key="5">
    <source>
        <dbReference type="Proteomes" id="UP000179024"/>
    </source>
</evidence>
<evidence type="ECO:0000256" key="1">
    <source>
        <dbReference type="ARBA" id="ARBA00022679"/>
    </source>
</evidence>
<dbReference type="NCBIfam" id="TIGR00125">
    <property type="entry name" value="cyt_tran_rel"/>
    <property type="match status" value="1"/>
</dbReference>
<dbReference type="EMBL" id="MGAE01000016">
    <property type="protein sequence ID" value="OGK39547.1"/>
    <property type="molecule type" value="Genomic_DNA"/>
</dbReference>
<organism evidence="4 5">
    <name type="scientific">Candidatus Roizmanbacteria bacterium RIFCSPHIGHO2_12_FULL_44_10</name>
    <dbReference type="NCBI Taxonomy" id="1802054"/>
    <lineage>
        <taxon>Bacteria</taxon>
        <taxon>Candidatus Roizmaniibacteriota</taxon>
    </lineage>
</organism>
<dbReference type="InterPro" id="IPR050385">
    <property type="entry name" value="Archaeal_FAD_synthase"/>
</dbReference>
<dbReference type="InterPro" id="IPR004821">
    <property type="entry name" value="Cyt_trans-like"/>
</dbReference>
<dbReference type="PANTHER" id="PTHR43793:SF1">
    <property type="entry name" value="FAD SYNTHASE"/>
    <property type="match status" value="1"/>
</dbReference>
<dbReference type="Gene3D" id="3.40.50.620">
    <property type="entry name" value="HUPs"/>
    <property type="match status" value="1"/>
</dbReference>
<accession>A0A1F7I839</accession>
<keyword evidence="2" id="KW-0548">Nucleotidyltransferase</keyword>
<dbReference type="PANTHER" id="PTHR43793">
    <property type="entry name" value="FAD SYNTHASE"/>
    <property type="match status" value="1"/>
</dbReference>